<protein>
    <submittedName>
        <fullName evidence="10">DUF421 domain-containing protein</fullName>
    </submittedName>
</protein>
<evidence type="ECO:0000313" key="10">
    <source>
        <dbReference type="EMBL" id="NMM62831.1"/>
    </source>
</evidence>
<keyword evidence="11" id="KW-1185">Reference proteome</keyword>
<evidence type="ECO:0000256" key="4">
    <source>
        <dbReference type="ARBA" id="ARBA00022692"/>
    </source>
</evidence>
<dbReference type="Pfam" id="PF04239">
    <property type="entry name" value="DUF421"/>
    <property type="match status" value="1"/>
</dbReference>
<keyword evidence="3" id="KW-1003">Cell membrane</keyword>
<dbReference type="InterPro" id="IPR023090">
    <property type="entry name" value="UPF0702_alpha/beta_dom_sf"/>
</dbReference>
<evidence type="ECO:0000259" key="8">
    <source>
        <dbReference type="Pfam" id="PF04239"/>
    </source>
</evidence>
<evidence type="ECO:0000256" key="6">
    <source>
        <dbReference type="ARBA" id="ARBA00023136"/>
    </source>
</evidence>
<feature type="domain" description="YetF C-terminal" evidence="8">
    <location>
        <begin position="88"/>
        <end position="220"/>
    </location>
</feature>
<comment type="subcellular location">
    <subcellularLocation>
        <location evidence="1">Cell membrane</location>
        <topology evidence="1">Multi-pass membrane protein</topology>
    </subcellularLocation>
</comment>
<proteinExistence type="inferred from homology"/>
<comment type="caution">
    <text evidence="10">The sequence shown here is derived from an EMBL/GenBank/DDBJ whole genome shotgun (WGS) entry which is preliminary data.</text>
</comment>
<sequence length="242" mass="27988">MRVIKFLKLGFEIFIRNAISLILLFSLTRFMGKKQVSQLTFFDYCVGISIGSIAASFSVDENIPYFEVIESLIIWGVFPILVSYFSLKCMFIRRKVEDTPTILIQNGKIIERNLRRERFNINDLLEELRLNGVFNIKDVEFAILETTGKVSVQLKREKLPLTPSDLNIKVQYEGLCASIIIDGKVMHSNLKLMNLNESWLKNELKKRKIKSLEEVFFASVDTSKNLYVSLKNNDTKDKNIMD</sequence>
<evidence type="ECO:0000256" key="5">
    <source>
        <dbReference type="ARBA" id="ARBA00022989"/>
    </source>
</evidence>
<keyword evidence="5 7" id="KW-1133">Transmembrane helix</keyword>
<evidence type="ECO:0000256" key="7">
    <source>
        <dbReference type="SAM" id="Phobius"/>
    </source>
</evidence>
<evidence type="ECO:0000259" key="9">
    <source>
        <dbReference type="Pfam" id="PF20730"/>
    </source>
</evidence>
<feature type="domain" description="YetF-like N-terminal transmembrane" evidence="9">
    <location>
        <begin position="12"/>
        <end position="84"/>
    </location>
</feature>
<dbReference type="Gene3D" id="3.30.240.20">
    <property type="entry name" value="bsu07140 like domains"/>
    <property type="match status" value="2"/>
</dbReference>
<comment type="similarity">
    <text evidence="2">Belongs to the UPF0702 family.</text>
</comment>
<dbReference type="InterPro" id="IPR007353">
    <property type="entry name" value="DUF421"/>
</dbReference>
<reference evidence="10 11" key="1">
    <citation type="submission" date="2020-04" db="EMBL/GenBank/DDBJ databases">
        <authorList>
            <person name="Doyle D.A."/>
        </authorList>
    </citation>
    <scope>NUCLEOTIDE SEQUENCE [LARGE SCALE GENOMIC DNA]</scope>
    <source>
        <strain evidence="10 11">P21</strain>
    </source>
</reference>
<name>A0A7Y0EG17_9CLOT</name>
<keyword evidence="4 7" id="KW-0812">Transmembrane</keyword>
<feature type="transmembrane region" description="Helical" evidence="7">
    <location>
        <begin position="65"/>
        <end position="87"/>
    </location>
</feature>
<accession>A0A7Y0EG17</accession>
<evidence type="ECO:0000256" key="1">
    <source>
        <dbReference type="ARBA" id="ARBA00004651"/>
    </source>
</evidence>
<dbReference type="PANTHER" id="PTHR34582">
    <property type="entry name" value="UPF0702 TRANSMEMBRANE PROTEIN YCAP"/>
    <property type="match status" value="1"/>
</dbReference>
<organism evidence="10 11">
    <name type="scientific">Clostridium muellerianum</name>
    <dbReference type="NCBI Taxonomy" id="2716538"/>
    <lineage>
        <taxon>Bacteria</taxon>
        <taxon>Bacillati</taxon>
        <taxon>Bacillota</taxon>
        <taxon>Clostridia</taxon>
        <taxon>Eubacteriales</taxon>
        <taxon>Clostridiaceae</taxon>
        <taxon>Clostridium</taxon>
    </lineage>
</organism>
<dbReference type="GO" id="GO:0005886">
    <property type="term" value="C:plasma membrane"/>
    <property type="evidence" value="ECO:0007669"/>
    <property type="project" value="UniProtKB-SubCell"/>
</dbReference>
<dbReference type="PANTHER" id="PTHR34582:SF7">
    <property type="entry name" value="UPF0702 TRANSMEMBRANE PROTEIN YDFS"/>
    <property type="match status" value="1"/>
</dbReference>
<dbReference type="Proteomes" id="UP000537131">
    <property type="component" value="Unassembled WGS sequence"/>
</dbReference>
<evidence type="ECO:0000256" key="2">
    <source>
        <dbReference type="ARBA" id="ARBA00006448"/>
    </source>
</evidence>
<evidence type="ECO:0000313" key="11">
    <source>
        <dbReference type="Proteomes" id="UP000537131"/>
    </source>
</evidence>
<gene>
    <name evidence="10" type="ORF">HBE96_08985</name>
</gene>
<evidence type="ECO:0000256" key="3">
    <source>
        <dbReference type="ARBA" id="ARBA00022475"/>
    </source>
</evidence>
<dbReference type="RefSeq" id="WP_169297422.1">
    <property type="nucleotide sequence ID" value="NZ_JABBNI010000014.1"/>
</dbReference>
<dbReference type="EMBL" id="JABBNI010000014">
    <property type="protein sequence ID" value="NMM62831.1"/>
    <property type="molecule type" value="Genomic_DNA"/>
</dbReference>
<keyword evidence="6 7" id="KW-0472">Membrane</keyword>
<feature type="transmembrane region" description="Helical" evidence="7">
    <location>
        <begin position="6"/>
        <end position="27"/>
    </location>
</feature>
<dbReference type="AlphaFoldDB" id="A0A7Y0EG17"/>
<reference evidence="10 11" key="2">
    <citation type="submission" date="2020-06" db="EMBL/GenBank/DDBJ databases">
        <title>Complete Genome Sequence of Clostridium muelleri sp. nov. P21T, an Acid-Alcohol Producing Acetogen Isolated from Old Hay.</title>
        <authorList>
            <person name="Duncan K.E."/>
            <person name="Tanner R.S."/>
        </authorList>
    </citation>
    <scope>NUCLEOTIDE SEQUENCE [LARGE SCALE GENOMIC DNA]</scope>
    <source>
        <strain evidence="10 11">P21</strain>
    </source>
</reference>
<dbReference type="Pfam" id="PF20730">
    <property type="entry name" value="YetF_N"/>
    <property type="match status" value="1"/>
</dbReference>
<dbReference type="InterPro" id="IPR048454">
    <property type="entry name" value="YetF_N"/>
</dbReference>